<organism evidence="3 4">
    <name type="scientific">Paracoccus mutanolyticus</name>
    <dbReference type="NCBI Taxonomy" id="1499308"/>
    <lineage>
        <taxon>Bacteria</taxon>
        <taxon>Pseudomonadati</taxon>
        <taxon>Pseudomonadota</taxon>
        <taxon>Alphaproteobacteria</taxon>
        <taxon>Rhodobacterales</taxon>
        <taxon>Paracoccaceae</taxon>
        <taxon>Paracoccus</taxon>
    </lineage>
</organism>
<evidence type="ECO:0000256" key="1">
    <source>
        <dbReference type="SAM" id="MobiDB-lite"/>
    </source>
</evidence>
<evidence type="ECO:0000313" key="4">
    <source>
        <dbReference type="Proteomes" id="UP000249922"/>
    </source>
</evidence>
<dbReference type="Proteomes" id="UP000249922">
    <property type="component" value="Chromosome"/>
</dbReference>
<gene>
    <name evidence="3" type="ORF">DPM13_12960</name>
</gene>
<reference evidence="3 4" key="1">
    <citation type="submission" date="2018-06" db="EMBL/GenBank/DDBJ databases">
        <title>Complete genome sequence of Paracoccus mutanolyticus strain RSP-02 isolated from cellulosic waste.</title>
        <authorList>
            <person name="Amrutha R.N."/>
            <person name="Shrivastav A."/>
            <person name="Buddana S.K."/>
            <person name="Deshpande U."/>
            <person name="Prakasham R.S."/>
        </authorList>
    </citation>
    <scope>NUCLEOTIDE SEQUENCE [LARGE SCALE GENOMIC DNA]</scope>
    <source>
        <strain evidence="3 4">RSP-02</strain>
    </source>
</reference>
<feature type="chain" id="PRO_5045275833" evidence="2">
    <location>
        <begin position="25"/>
        <end position="207"/>
    </location>
</feature>
<protein>
    <submittedName>
        <fullName evidence="3">Uncharacterized protein</fullName>
    </submittedName>
</protein>
<feature type="region of interest" description="Disordered" evidence="1">
    <location>
        <begin position="57"/>
        <end position="89"/>
    </location>
</feature>
<evidence type="ECO:0000256" key="2">
    <source>
        <dbReference type="SAM" id="SignalP"/>
    </source>
</evidence>
<name>A0ABN5MAL0_9RHOB</name>
<accession>A0ABN5MAL0</accession>
<evidence type="ECO:0000313" key="3">
    <source>
        <dbReference type="EMBL" id="AWX93667.1"/>
    </source>
</evidence>
<proteinExistence type="predicted"/>
<feature type="signal peptide" evidence="2">
    <location>
        <begin position="1"/>
        <end position="24"/>
    </location>
</feature>
<dbReference type="EMBL" id="CP030239">
    <property type="protein sequence ID" value="AWX93667.1"/>
    <property type="molecule type" value="Genomic_DNA"/>
</dbReference>
<keyword evidence="4" id="KW-1185">Reference proteome</keyword>
<keyword evidence="2" id="KW-0732">Signal</keyword>
<sequence length="207" mass="21490">MSIIRKALTTAAVASALMAGAAQAEPVRIALVAVGMVTEIAIIPAIACRHRADPCRAGPGRHPAGRQPDRRPPGSDPQARMTAFRYPGTDMPETVKGIEELGGLPDGAGAAANLYRDRSLDVRGVAHKVQAMLDAFIEAQGIDPKVPPIEILDRTELCRPEATFPIRKGDMLAGRSAGDGPSKIVADCGAANAMRLAAGQDGNPGGE</sequence>